<dbReference type="EMBL" id="CP018180">
    <property type="protein sequence ID" value="AUJ32641.1"/>
    <property type="molecule type" value="Genomic_DNA"/>
</dbReference>
<feature type="transmembrane region" description="Helical" evidence="1">
    <location>
        <begin position="156"/>
        <end position="174"/>
    </location>
</feature>
<name>A0A3Q8CFT8_9LACO</name>
<feature type="transmembrane region" description="Helical" evidence="1">
    <location>
        <begin position="7"/>
        <end position="25"/>
    </location>
</feature>
<dbReference type="PANTHER" id="PTHR14969:SF13">
    <property type="entry name" value="AT30094P"/>
    <property type="match status" value="1"/>
</dbReference>
<feature type="transmembrane region" description="Helical" evidence="1">
    <location>
        <begin position="87"/>
        <end position="109"/>
    </location>
</feature>
<dbReference type="PANTHER" id="PTHR14969">
    <property type="entry name" value="SPHINGOSINE-1-PHOSPHATE PHOSPHOHYDROLASE"/>
    <property type="match status" value="1"/>
</dbReference>
<dbReference type="Gene3D" id="1.20.144.10">
    <property type="entry name" value="Phosphatidic acid phosphatase type 2/haloperoxidase"/>
    <property type="match status" value="1"/>
</dbReference>
<evidence type="ECO:0000259" key="2">
    <source>
        <dbReference type="SMART" id="SM00014"/>
    </source>
</evidence>
<dbReference type="InterPro" id="IPR000326">
    <property type="entry name" value="PAP2/HPO"/>
</dbReference>
<dbReference type="Proteomes" id="UP000324497">
    <property type="component" value="Chromosome"/>
</dbReference>
<protein>
    <recommendedName>
        <fullName evidence="2">Phosphatidic acid phosphatase type 2/haloperoxidase domain-containing protein</fullName>
    </recommendedName>
</protein>
<dbReference type="CDD" id="cd03392">
    <property type="entry name" value="PAP2_like_2"/>
    <property type="match status" value="1"/>
</dbReference>
<keyword evidence="4" id="KW-1185">Reference proteome</keyword>
<organism evidence="3 4">
    <name type="scientific">Liquorilactobacillus nagelii</name>
    <dbReference type="NCBI Taxonomy" id="82688"/>
    <lineage>
        <taxon>Bacteria</taxon>
        <taxon>Bacillati</taxon>
        <taxon>Bacillota</taxon>
        <taxon>Bacilli</taxon>
        <taxon>Lactobacillales</taxon>
        <taxon>Lactobacillaceae</taxon>
        <taxon>Liquorilactobacillus</taxon>
    </lineage>
</organism>
<dbReference type="InterPro" id="IPR036938">
    <property type="entry name" value="PAP2/HPO_sf"/>
</dbReference>
<dbReference type="SMART" id="SM00014">
    <property type="entry name" value="acidPPc"/>
    <property type="match status" value="1"/>
</dbReference>
<feature type="transmembrane region" description="Helical" evidence="1">
    <location>
        <begin position="54"/>
        <end position="80"/>
    </location>
</feature>
<accession>A0A3Q8CFT8</accession>
<reference evidence="3 4" key="1">
    <citation type="submission" date="2016-11" db="EMBL/GenBank/DDBJ databases">
        <title>Interaction between Lactobacillus species and yeast in water kefir.</title>
        <authorList>
            <person name="Behr J."/>
            <person name="Xu D."/>
            <person name="Vogel R.F."/>
        </authorList>
    </citation>
    <scope>NUCLEOTIDE SEQUENCE [LARGE SCALE GENOMIC DNA]</scope>
    <source>
        <strain evidence="3 4">TMW 1.1827</strain>
    </source>
</reference>
<dbReference type="SUPFAM" id="SSF48317">
    <property type="entry name" value="Acid phosphatase/Vanadium-dependent haloperoxidase"/>
    <property type="match status" value="1"/>
</dbReference>
<evidence type="ECO:0000313" key="4">
    <source>
        <dbReference type="Proteomes" id="UP000324497"/>
    </source>
</evidence>
<feature type="domain" description="Phosphatidic acid phosphatase type 2/haloperoxidase" evidence="2">
    <location>
        <begin position="88"/>
        <end position="199"/>
    </location>
</feature>
<evidence type="ECO:0000256" key="1">
    <source>
        <dbReference type="SAM" id="Phobius"/>
    </source>
</evidence>
<proteinExistence type="predicted"/>
<dbReference type="Pfam" id="PF01569">
    <property type="entry name" value="PAP2"/>
    <property type="match status" value="1"/>
</dbReference>
<feature type="transmembrane region" description="Helical" evidence="1">
    <location>
        <begin position="129"/>
        <end position="149"/>
    </location>
</feature>
<evidence type="ECO:0000313" key="3">
    <source>
        <dbReference type="EMBL" id="AUJ32641.1"/>
    </source>
</evidence>
<dbReference type="RefSeq" id="WP_057884696.1">
    <property type="nucleotide sequence ID" value="NZ_CP018180.1"/>
</dbReference>
<keyword evidence="1" id="KW-1133">Transmembrane helix</keyword>
<dbReference type="AlphaFoldDB" id="A0A3Q8CFT8"/>
<gene>
    <name evidence="3" type="ORF">BSQ50_08900</name>
</gene>
<keyword evidence="1" id="KW-0812">Transmembrane</keyword>
<sequence>MRKSRAWLVIGSLATVAFIFLAISVKLEPAWLQNIDTTTQYLIAPKVKPTTTKIISLIALLGSPVLAICWTIIIALLIWLKEHRLTHAAWLIFTQLSGCSAVVIIKEIIHRFRPTKEVIPDSGFSFPSGHTFATAIVVLAILCLIVPWLQDQEIQFTTVLLANGWLILIAFTRLYLRAHFFSDICGSFLFALSWWEFSRLLYFKFIQSKQSAAVSDTVSP</sequence>
<dbReference type="GeneID" id="78520767"/>
<keyword evidence="1" id="KW-0472">Membrane</keyword>
<dbReference type="KEGG" id="lng:BSQ50_08900"/>